<dbReference type="EMBL" id="AP017649">
    <property type="protein sequence ID" value="BAZ97574.1"/>
    <property type="molecule type" value="Genomic_DNA"/>
</dbReference>
<reference evidence="4 8" key="2">
    <citation type="journal article" date="2017" name="Sci. Rep.">
        <title>Isolation and genomic characterization of a Dehalococcoides strain suggests genomic rearrangement during culture.</title>
        <authorList>
            <person name="Yohda M."/>
            <person name="Ikegami K."/>
            <person name="Aita Y."/>
            <person name="Kitajima M."/>
            <person name="Takechi A."/>
            <person name="Iwamoto M."/>
            <person name="Fukuda T."/>
            <person name="Tamura N."/>
            <person name="Shibasaki J."/>
            <person name="Koike S."/>
            <person name="Komatsu D."/>
            <person name="Miyagi S."/>
            <person name="Nishimura M."/>
            <person name="Uchino Y."/>
            <person name="Shiroma A."/>
            <person name="Shimoji M."/>
            <person name="Tamotsu H."/>
            <person name="Ashimine N."/>
            <person name="Shinzato M."/>
            <person name="Ohki S."/>
            <person name="Nakano K."/>
            <person name="Teruya K."/>
            <person name="Satou K."/>
            <person name="Hirano T."/>
            <person name="Yagi O."/>
        </authorList>
    </citation>
    <scope>NUCLEOTIDE SEQUENCE [LARGE SCALE GENOMIC DNA]</scope>
    <source>
        <strain evidence="4 8">UCH-ATV1</strain>
    </source>
</reference>
<dbReference type="AlphaFoldDB" id="A0A0V8M089"/>
<dbReference type="PANTHER" id="PTHR43877:SF2">
    <property type="entry name" value="AMINOALKYLPHOSPHONATE N-ACETYLTRANSFERASE-RELATED"/>
    <property type="match status" value="1"/>
</dbReference>
<organism evidence="5 7">
    <name type="scientific">Dehalococcoides mccartyi</name>
    <dbReference type="NCBI Taxonomy" id="61435"/>
    <lineage>
        <taxon>Bacteria</taxon>
        <taxon>Bacillati</taxon>
        <taxon>Chloroflexota</taxon>
        <taxon>Dehalococcoidia</taxon>
        <taxon>Dehalococcoidales</taxon>
        <taxon>Dehalococcoidaceae</taxon>
        <taxon>Dehalococcoides</taxon>
    </lineage>
</organism>
<keyword evidence="2" id="KW-0012">Acyltransferase</keyword>
<dbReference type="InterPro" id="IPR016181">
    <property type="entry name" value="Acyl_CoA_acyltransferase"/>
</dbReference>
<evidence type="ECO:0000259" key="3">
    <source>
        <dbReference type="PROSITE" id="PS51186"/>
    </source>
</evidence>
<evidence type="ECO:0000313" key="8">
    <source>
        <dbReference type="Proteomes" id="UP000218257"/>
    </source>
</evidence>
<evidence type="ECO:0000313" key="4">
    <source>
        <dbReference type="EMBL" id="BAZ97574.1"/>
    </source>
</evidence>
<dbReference type="OrthoDB" id="9797826at2"/>
<dbReference type="GO" id="GO:0016747">
    <property type="term" value="F:acyltransferase activity, transferring groups other than amino-acyl groups"/>
    <property type="evidence" value="ECO:0007669"/>
    <property type="project" value="InterPro"/>
</dbReference>
<keyword evidence="1 5" id="KW-0808">Transferase</keyword>
<reference evidence="6" key="3">
    <citation type="submission" date="2023-12" db="EMBL/GenBank/DDBJ databases">
        <title>Isolation of organohalide respiring bacteria Dehalococcoides mccartyi strain GPTCE1 in groundwater collected near a chemical plant in Suzhou, China.</title>
        <authorList>
            <person name="Liu G."/>
        </authorList>
    </citation>
    <scope>NUCLEOTIDE SEQUENCE</scope>
    <source>
        <strain evidence="6">GPTCE1</strain>
    </source>
</reference>
<sequence>MSRQDCIIRPAIPSDVSQMVALLQDLFLIETDFTFNQSKQQAGLLKLLEQPSAIVLVAEIGGRVAGMCTVQTIISTAEGCPSGLLEDMVVSEAFRGRGVGRILLEAAEDWALSKGFSRLQLLADSRNLPAQGFYRACDWQRTNMVCLRRNLGSAGLAGSPKNLS</sequence>
<dbReference type="Gene3D" id="3.40.630.30">
    <property type="match status" value="1"/>
</dbReference>
<dbReference type="Proteomes" id="UP000218257">
    <property type="component" value="Chromosome"/>
</dbReference>
<dbReference type="InterPro" id="IPR050832">
    <property type="entry name" value="Bact_Acetyltransf"/>
</dbReference>
<proteinExistence type="predicted"/>
<evidence type="ECO:0000256" key="1">
    <source>
        <dbReference type="ARBA" id="ARBA00022679"/>
    </source>
</evidence>
<evidence type="ECO:0000256" key="2">
    <source>
        <dbReference type="ARBA" id="ARBA00023315"/>
    </source>
</evidence>
<feature type="domain" description="N-acetyltransferase" evidence="3">
    <location>
        <begin position="6"/>
        <end position="164"/>
    </location>
</feature>
<reference evidence="5 7" key="1">
    <citation type="journal article" date="2015" name="Sci. Rep.">
        <title>A comparative genomics and reductive dehalogenase gene transcription study of two chloroethene-respiring bacteria, Dehalococcoides mccartyi strains MB and 11a.</title>
        <authorList>
            <person name="Low A."/>
            <person name="Shen Z."/>
            <person name="Cheng D."/>
            <person name="Rogers M.J."/>
            <person name="Lee P.K."/>
            <person name="He J."/>
        </authorList>
    </citation>
    <scope>NUCLEOTIDE SEQUENCE [LARGE SCALE GENOMIC DNA]</scope>
    <source>
        <strain evidence="5 7">MB</strain>
    </source>
</reference>
<gene>
    <name evidence="5" type="ORF">DA01_06980</name>
    <name evidence="4" type="ORF">DEHALATV1_0946</name>
    <name evidence="6" type="ORF">VLL09_05420</name>
</gene>
<evidence type="ECO:0000313" key="5">
    <source>
        <dbReference type="EMBL" id="KSV17164.1"/>
    </source>
</evidence>
<dbReference type="InterPro" id="IPR000182">
    <property type="entry name" value="GNAT_dom"/>
</dbReference>
<dbReference type="EMBL" id="CP141531">
    <property type="protein sequence ID" value="WRO06828.1"/>
    <property type="molecule type" value="Genomic_DNA"/>
</dbReference>
<dbReference type="PATRIC" id="fig|61435.5.peg.1373"/>
<dbReference type="RefSeq" id="WP_010936841.1">
    <property type="nucleotide sequence ID" value="NZ_AP017649.1"/>
</dbReference>
<protein>
    <submittedName>
        <fullName evidence="5">GCN5 family acetyltransferase</fullName>
    </submittedName>
    <submittedName>
        <fullName evidence="6">GNAT family N-acetyltransferase</fullName>
    </submittedName>
</protein>
<dbReference type="Proteomes" id="UP001327986">
    <property type="component" value="Chromosome"/>
</dbReference>
<dbReference type="PANTHER" id="PTHR43877">
    <property type="entry name" value="AMINOALKYLPHOSPHONATE N-ACETYLTRANSFERASE-RELATED-RELATED"/>
    <property type="match status" value="1"/>
</dbReference>
<evidence type="ECO:0000313" key="6">
    <source>
        <dbReference type="EMBL" id="WRO06828.1"/>
    </source>
</evidence>
<evidence type="ECO:0000313" key="7">
    <source>
        <dbReference type="Proteomes" id="UP000053577"/>
    </source>
</evidence>
<dbReference type="SUPFAM" id="SSF55729">
    <property type="entry name" value="Acyl-CoA N-acyltransferases (Nat)"/>
    <property type="match status" value="1"/>
</dbReference>
<name>A0A0V8M089_9CHLR</name>
<dbReference type="EMBL" id="JGYD01000025">
    <property type="protein sequence ID" value="KSV17164.1"/>
    <property type="molecule type" value="Genomic_DNA"/>
</dbReference>
<dbReference type="GeneID" id="3229613"/>
<dbReference type="Proteomes" id="UP000053577">
    <property type="component" value="Unassembled WGS sequence"/>
</dbReference>
<dbReference type="CDD" id="cd04301">
    <property type="entry name" value="NAT_SF"/>
    <property type="match status" value="1"/>
</dbReference>
<dbReference type="PROSITE" id="PS51186">
    <property type="entry name" value="GNAT"/>
    <property type="match status" value="1"/>
</dbReference>
<accession>A0A0V8M089</accession>
<dbReference type="Pfam" id="PF00583">
    <property type="entry name" value="Acetyltransf_1"/>
    <property type="match status" value="1"/>
</dbReference>